<proteinExistence type="predicted"/>
<dbReference type="PANTHER" id="PTHR21310:SF37">
    <property type="entry name" value="AMINOGLYCOSIDE PHOSPHOTRANSFERASE DOMAIN-CONTAINING PROTEIN"/>
    <property type="match status" value="1"/>
</dbReference>
<evidence type="ECO:0000313" key="1">
    <source>
        <dbReference type="EMBL" id="CDM28045.1"/>
    </source>
</evidence>
<gene>
    <name evidence="1" type="ORF">PROQFM164_S01g001856</name>
</gene>
<dbReference type="PANTHER" id="PTHR21310">
    <property type="entry name" value="AMINOGLYCOSIDE PHOSPHOTRANSFERASE-RELATED-RELATED"/>
    <property type="match status" value="1"/>
</dbReference>
<evidence type="ECO:0000313" key="2">
    <source>
        <dbReference type="Proteomes" id="UP000030686"/>
    </source>
</evidence>
<sequence>MTRRLLKGEITYSFAKDQESDILHHLGYYGQQDRFFSYLDDRRDDKCHVSEVRYWLRGSFNICIPISTQNSRQQPRKRVILRFPLPYRIGDDFRPGNGDKKIQCEAGTYAWLQQNCPDIPIPRLYGFALSTGETFTELDQLPFLSRCFQSLRRRLLNWFCLPVPSNYILNPNQTEALPGRVASAGYLLLQCIEETQGTMLANTWFEKQQDSELRCNFLRELSRIFLSLSKTPLPRIGSFIINRDGFLTLSNRPLSMELQDLENENVPTHISRDYTYNTVESYVMDILGAHDSRLRN</sequence>
<dbReference type="STRING" id="1365484.W6PVW1"/>
<dbReference type="OMA" id="THISRDY"/>
<reference evidence="1" key="1">
    <citation type="journal article" date="2014" name="Nat. Commun.">
        <title>Multiple recent horizontal transfers of a large genomic region in cheese making fungi.</title>
        <authorList>
            <person name="Cheeseman K."/>
            <person name="Ropars J."/>
            <person name="Renault P."/>
            <person name="Dupont J."/>
            <person name="Gouzy J."/>
            <person name="Branca A."/>
            <person name="Abraham A.L."/>
            <person name="Ceppi M."/>
            <person name="Conseiller E."/>
            <person name="Debuchy R."/>
            <person name="Malagnac F."/>
            <person name="Goarin A."/>
            <person name="Silar P."/>
            <person name="Lacoste S."/>
            <person name="Sallet E."/>
            <person name="Bensimon A."/>
            <person name="Giraud T."/>
            <person name="Brygoo Y."/>
        </authorList>
    </citation>
    <scope>NUCLEOTIDE SEQUENCE [LARGE SCALE GENOMIC DNA]</scope>
    <source>
        <strain evidence="1">FM164</strain>
    </source>
</reference>
<dbReference type="AlphaFoldDB" id="W6PVW1"/>
<dbReference type="Proteomes" id="UP000030686">
    <property type="component" value="Unassembled WGS sequence"/>
</dbReference>
<accession>W6PVW1</accession>
<dbReference type="EMBL" id="HG792015">
    <property type="protein sequence ID" value="CDM28045.1"/>
    <property type="molecule type" value="Genomic_DNA"/>
</dbReference>
<dbReference type="InterPro" id="IPR051678">
    <property type="entry name" value="AGP_Transferase"/>
</dbReference>
<organism evidence="1 2">
    <name type="scientific">Penicillium roqueforti (strain FM164)</name>
    <dbReference type="NCBI Taxonomy" id="1365484"/>
    <lineage>
        <taxon>Eukaryota</taxon>
        <taxon>Fungi</taxon>
        <taxon>Dikarya</taxon>
        <taxon>Ascomycota</taxon>
        <taxon>Pezizomycotina</taxon>
        <taxon>Eurotiomycetes</taxon>
        <taxon>Eurotiomycetidae</taxon>
        <taxon>Eurotiales</taxon>
        <taxon>Aspergillaceae</taxon>
        <taxon>Penicillium</taxon>
    </lineage>
</organism>
<protein>
    <submittedName>
        <fullName evidence="1">Genomic scaffold, ProqFM164S01</fullName>
    </submittedName>
</protein>
<dbReference type="OrthoDB" id="3645574at2759"/>
<keyword evidence="2" id="KW-1185">Reference proteome</keyword>
<name>W6PVW1_PENRF</name>